<evidence type="ECO:0000256" key="3">
    <source>
        <dbReference type="ARBA" id="ARBA00022842"/>
    </source>
</evidence>
<dbReference type="SFLD" id="SFLDG01129">
    <property type="entry name" value="C1.5:_HAD__Beta-PGM__Phosphata"/>
    <property type="match status" value="1"/>
</dbReference>
<reference evidence="5" key="1">
    <citation type="journal article" date="2019" name="Int. J. Syst. Evol. Microbiol.">
        <title>The Global Catalogue of Microorganisms (GCM) 10K type strain sequencing project: providing services to taxonomists for standard genome sequencing and annotation.</title>
        <authorList>
            <consortium name="The Broad Institute Genomics Platform"/>
            <consortium name="The Broad Institute Genome Sequencing Center for Infectious Disease"/>
            <person name="Wu L."/>
            <person name="Ma J."/>
        </authorList>
    </citation>
    <scope>NUCLEOTIDE SEQUENCE [LARGE SCALE GENOMIC DNA]</scope>
    <source>
        <strain evidence="5">JCM 18715</strain>
    </source>
</reference>
<comment type="caution">
    <text evidence="4">The sequence shown here is derived from an EMBL/GenBank/DDBJ whole genome shotgun (WGS) entry which is preliminary data.</text>
</comment>
<gene>
    <name evidence="4" type="ORF">GCM10025770_13320</name>
</gene>
<dbReference type="InterPro" id="IPR006439">
    <property type="entry name" value="HAD-SF_hydro_IA"/>
</dbReference>
<dbReference type="InterPro" id="IPR051400">
    <property type="entry name" value="HAD-like_hydrolase"/>
</dbReference>
<dbReference type="PANTHER" id="PTHR46470">
    <property type="entry name" value="N-ACYLNEURAMINATE-9-PHOSPHATASE"/>
    <property type="match status" value="1"/>
</dbReference>
<dbReference type="EMBL" id="BAABLD010000007">
    <property type="protein sequence ID" value="GAA5162526.1"/>
    <property type="molecule type" value="Genomic_DNA"/>
</dbReference>
<accession>A0ABP9QIM6</accession>
<keyword evidence="5" id="KW-1185">Reference proteome</keyword>
<proteinExistence type="predicted"/>
<dbReference type="NCBIfam" id="TIGR01549">
    <property type="entry name" value="HAD-SF-IA-v1"/>
    <property type="match status" value="1"/>
</dbReference>
<evidence type="ECO:0000256" key="1">
    <source>
        <dbReference type="ARBA" id="ARBA00001946"/>
    </source>
</evidence>
<keyword evidence="2 4" id="KW-0378">Hydrolase</keyword>
<name>A0ABP9QIM6_9RHOO</name>
<dbReference type="InterPro" id="IPR036412">
    <property type="entry name" value="HAD-like_sf"/>
</dbReference>
<dbReference type="PRINTS" id="PR00413">
    <property type="entry name" value="HADHALOGNASE"/>
</dbReference>
<dbReference type="Pfam" id="PF00702">
    <property type="entry name" value="Hydrolase"/>
    <property type="match status" value="1"/>
</dbReference>
<dbReference type="Gene3D" id="3.40.50.1000">
    <property type="entry name" value="HAD superfamily/HAD-like"/>
    <property type="match status" value="1"/>
</dbReference>
<dbReference type="SFLD" id="SFLDS00003">
    <property type="entry name" value="Haloacid_Dehalogenase"/>
    <property type="match status" value="1"/>
</dbReference>
<keyword evidence="3" id="KW-0460">Magnesium</keyword>
<organism evidence="4 5">
    <name type="scientific">Viridibacterium curvum</name>
    <dbReference type="NCBI Taxonomy" id="1101404"/>
    <lineage>
        <taxon>Bacteria</taxon>
        <taxon>Pseudomonadati</taxon>
        <taxon>Pseudomonadota</taxon>
        <taxon>Betaproteobacteria</taxon>
        <taxon>Rhodocyclales</taxon>
        <taxon>Rhodocyclaceae</taxon>
        <taxon>Viridibacterium</taxon>
    </lineage>
</organism>
<protein>
    <submittedName>
        <fullName evidence="4">HAD family hydrolase</fullName>
    </submittedName>
</protein>
<comment type="cofactor">
    <cofactor evidence="1">
        <name>Mg(2+)</name>
        <dbReference type="ChEBI" id="CHEBI:18420"/>
    </cofactor>
</comment>
<dbReference type="GO" id="GO:0016787">
    <property type="term" value="F:hydrolase activity"/>
    <property type="evidence" value="ECO:0007669"/>
    <property type="project" value="UniProtKB-KW"/>
</dbReference>
<evidence type="ECO:0000313" key="5">
    <source>
        <dbReference type="Proteomes" id="UP001500547"/>
    </source>
</evidence>
<dbReference type="NCBIfam" id="TIGR01509">
    <property type="entry name" value="HAD-SF-IA-v3"/>
    <property type="match status" value="1"/>
</dbReference>
<dbReference type="NCBIfam" id="TIGR01662">
    <property type="entry name" value="HAD-SF-IIIA"/>
    <property type="match status" value="1"/>
</dbReference>
<dbReference type="Proteomes" id="UP001500547">
    <property type="component" value="Unassembled WGS sequence"/>
</dbReference>
<dbReference type="SUPFAM" id="SSF56784">
    <property type="entry name" value="HAD-like"/>
    <property type="match status" value="1"/>
</dbReference>
<dbReference type="RefSeq" id="WP_345532100.1">
    <property type="nucleotide sequence ID" value="NZ_BAABLD010000007.1"/>
</dbReference>
<sequence length="218" mass="24187">MRGAVLFDLDETLIDRRAGLVRFARQIWQEGLAQGVVEEAFVQDFLAIDNLGATSRRALFEQLSARYMPHADVAALVERFLSQAWVAPTLFPDALDTLHTLEARGWKIGIVSNGSSRTQRDKINRTALSQWADVAVISEEFGSKKPEPAIYLHALKKLGVPVEQAWFVGDCAVNDAVGATRAGLRAIWLERHGQWPAQYEPCYVARVTSLAEVLDVIA</sequence>
<evidence type="ECO:0000256" key="2">
    <source>
        <dbReference type="ARBA" id="ARBA00022801"/>
    </source>
</evidence>
<evidence type="ECO:0000313" key="4">
    <source>
        <dbReference type="EMBL" id="GAA5162526.1"/>
    </source>
</evidence>
<dbReference type="InterPro" id="IPR023214">
    <property type="entry name" value="HAD_sf"/>
</dbReference>
<dbReference type="Gene3D" id="1.20.120.1600">
    <property type="match status" value="1"/>
</dbReference>
<dbReference type="InterPro" id="IPR006549">
    <property type="entry name" value="HAD-SF_hydro_IIIA"/>
</dbReference>